<name>A0A0L0N8K2_TOLOC</name>
<dbReference type="AlphaFoldDB" id="A0A0L0N8K2"/>
<organism evidence="1 2">
    <name type="scientific">Tolypocladium ophioglossoides (strain CBS 100239)</name>
    <name type="common">Snaketongue truffleclub</name>
    <name type="synonym">Elaphocordyceps ophioglossoides</name>
    <dbReference type="NCBI Taxonomy" id="1163406"/>
    <lineage>
        <taxon>Eukaryota</taxon>
        <taxon>Fungi</taxon>
        <taxon>Dikarya</taxon>
        <taxon>Ascomycota</taxon>
        <taxon>Pezizomycotina</taxon>
        <taxon>Sordariomycetes</taxon>
        <taxon>Hypocreomycetidae</taxon>
        <taxon>Hypocreales</taxon>
        <taxon>Ophiocordycipitaceae</taxon>
        <taxon>Tolypocladium</taxon>
    </lineage>
</organism>
<proteinExistence type="predicted"/>
<protein>
    <recommendedName>
        <fullName evidence="3">MAT1-1-2</fullName>
    </recommendedName>
</protein>
<keyword evidence="2" id="KW-1185">Reference proteome</keyword>
<accession>A0A0L0N8K2</accession>
<reference evidence="1 2" key="1">
    <citation type="journal article" date="2015" name="BMC Genomics">
        <title>The genome of the truffle-parasite Tolypocladium ophioglossoides and the evolution of antifungal peptaibiotics.</title>
        <authorList>
            <person name="Quandt C.A."/>
            <person name="Bushley K.E."/>
            <person name="Spatafora J.W."/>
        </authorList>
    </citation>
    <scope>NUCLEOTIDE SEQUENCE [LARGE SCALE GENOMIC DNA]</scope>
    <source>
        <strain evidence="1 2">CBS 100239</strain>
    </source>
</reference>
<evidence type="ECO:0008006" key="3">
    <source>
        <dbReference type="Google" id="ProtNLM"/>
    </source>
</evidence>
<dbReference type="EMBL" id="LFRF01000013">
    <property type="protein sequence ID" value="KND90386.1"/>
    <property type="molecule type" value="Genomic_DNA"/>
</dbReference>
<dbReference type="OrthoDB" id="5148912at2759"/>
<evidence type="ECO:0000313" key="2">
    <source>
        <dbReference type="Proteomes" id="UP000036947"/>
    </source>
</evidence>
<dbReference type="Proteomes" id="UP000036947">
    <property type="component" value="Unassembled WGS sequence"/>
</dbReference>
<sequence length="428" mass="49443">MESICCLEPFYKREDVVFAPRNALDSIRERSLGLYLRKHKLERPPPPSDEDVVADCTKIIRFLLRDSNSENTIFQRLHQVGIEHQIDAMSVVRAALAMWYSGAIPVITRDPLQGWNPAFRSDLQYDENGEPFVPWSREYSATKHASANLGLVAILMTTNRWLTPTQPLLNVGSLISRSVTTLLYAAFLIAPQMVEEPWTEHVEHTQAEETMRAFLRSAWALWRENFELFDVSPPGIEFGATLDEVKLTSDGMDLITMLGDDNWYSPDISHPIRKVPGSAWNKFLRNHKQPMFPESPSQASGFQVMIPSSLLTLARPFEKYYFELRTRMDHTGRQRLTHPRETLVQLYNSLAEATGRRYPMLELSEDNATFTEEPDQDYLYKVPMIKKPIADLRGHLTPAFMNTLVRAWRFRQEPDEIEPDFHIMSFEH</sequence>
<dbReference type="InterPro" id="IPR031472">
    <property type="entry name" value="MAT1-1-2/MatA-2/Smr1"/>
</dbReference>
<dbReference type="Pfam" id="PF17043">
    <property type="entry name" value="MAT1-1-2"/>
    <property type="match status" value="1"/>
</dbReference>
<gene>
    <name evidence="1" type="ORF">TOPH_04982</name>
</gene>
<comment type="caution">
    <text evidence="1">The sequence shown here is derived from an EMBL/GenBank/DDBJ whole genome shotgun (WGS) entry which is preliminary data.</text>
</comment>
<evidence type="ECO:0000313" key="1">
    <source>
        <dbReference type="EMBL" id="KND90386.1"/>
    </source>
</evidence>